<dbReference type="AlphaFoldDB" id="A0A8E0S9F6"/>
<dbReference type="InterPro" id="IPR029071">
    <property type="entry name" value="Ubiquitin-like_domsf"/>
</dbReference>
<dbReference type="PANTHER" id="PTHR10677:SF3">
    <property type="entry name" value="FI07626P-RELATED"/>
    <property type="match status" value="1"/>
</dbReference>
<dbReference type="Gene3D" id="1.10.260.100">
    <property type="match status" value="1"/>
</dbReference>
<dbReference type="InterPro" id="IPR000626">
    <property type="entry name" value="Ubiquitin-like_dom"/>
</dbReference>
<dbReference type="Pfam" id="PF23195">
    <property type="entry name" value="UBQLN1"/>
    <property type="match status" value="1"/>
</dbReference>
<accession>A0A8E0S9F6</accession>
<proteinExistence type="predicted"/>
<dbReference type="Gene3D" id="3.10.20.90">
    <property type="entry name" value="Phosphatidylinositol 3-kinase Catalytic Subunit, Chain A, domain 1"/>
    <property type="match status" value="1"/>
</dbReference>
<feature type="region of interest" description="Disordered" evidence="1">
    <location>
        <begin position="76"/>
        <end position="103"/>
    </location>
</feature>
<feature type="region of interest" description="Disordered" evidence="1">
    <location>
        <begin position="235"/>
        <end position="272"/>
    </location>
</feature>
<organism evidence="3 4">
    <name type="scientific">Fasciolopsis buskii</name>
    <dbReference type="NCBI Taxonomy" id="27845"/>
    <lineage>
        <taxon>Eukaryota</taxon>
        <taxon>Metazoa</taxon>
        <taxon>Spiralia</taxon>
        <taxon>Lophotrochozoa</taxon>
        <taxon>Platyhelminthes</taxon>
        <taxon>Trematoda</taxon>
        <taxon>Digenea</taxon>
        <taxon>Plagiorchiida</taxon>
        <taxon>Echinostomata</taxon>
        <taxon>Echinostomatoidea</taxon>
        <taxon>Fasciolidae</taxon>
        <taxon>Fasciolopsis</taxon>
    </lineage>
</organism>
<dbReference type="PANTHER" id="PTHR10677">
    <property type="entry name" value="UBIQUILIN"/>
    <property type="match status" value="1"/>
</dbReference>
<evidence type="ECO:0000313" key="3">
    <source>
        <dbReference type="EMBL" id="KAA0200572.1"/>
    </source>
</evidence>
<feature type="domain" description="Ubiquitin-like" evidence="2">
    <location>
        <begin position="2"/>
        <end position="76"/>
    </location>
</feature>
<dbReference type="GO" id="GO:0006511">
    <property type="term" value="P:ubiquitin-dependent protein catabolic process"/>
    <property type="evidence" value="ECO:0007669"/>
    <property type="project" value="TreeGrafter"/>
</dbReference>
<comment type="caution">
    <text evidence="3">The sequence shown here is derived from an EMBL/GenBank/DDBJ whole genome shotgun (WGS) entry which is preliminary data.</text>
</comment>
<dbReference type="SUPFAM" id="SSF54236">
    <property type="entry name" value="Ubiquitin-like"/>
    <property type="match status" value="1"/>
</dbReference>
<dbReference type="SMART" id="SM00213">
    <property type="entry name" value="UBQ"/>
    <property type="match status" value="1"/>
</dbReference>
<dbReference type="FunFam" id="3.10.20.90:FF:000095">
    <property type="entry name" value="Ubiquilin 4"/>
    <property type="match status" value="1"/>
</dbReference>
<evidence type="ECO:0000313" key="4">
    <source>
        <dbReference type="Proteomes" id="UP000728185"/>
    </source>
</evidence>
<protein>
    <recommendedName>
        <fullName evidence="2">Ubiquitin-like domain-containing protein</fullName>
    </recommendedName>
</protein>
<evidence type="ECO:0000259" key="2">
    <source>
        <dbReference type="PROSITE" id="PS50053"/>
    </source>
</evidence>
<name>A0A8E0S9F6_9TREM</name>
<sequence length="370" mass="40648">MQNVRIKTPNDEKTVQVPENAAVKELRAEVSKAFNAPVERLCLIFAGKILKDEDSLEQHKIKDGLIVHLVIRPAASGSPGSRSSNTTSSGHTPSQTLPTFGGTDLSGLQSVLNSSGGSFANMQQSLQQQVMQNPELLRNLLENPMVQSLMSNPEVLRNLFQANPQMRELMEEMIRNYDRALANLESVPGGMNHLQRIFRDIHEPLMDAAASMGPGGSNNQSSTNPFADLAGGVRRAAPTNEPMPNPWAPTSTSSTTTTNQTTNSASPNRQNNNLMQNMLDQLSARPELVSNAFQVPYVQAMLEAMSSDPSVMENLIMSNPMIASVDPSVREQMRQMLPQLTTQLNQPAFMDMLRNPRALQVVDVCLFYCE</sequence>
<dbReference type="OrthoDB" id="6283019at2759"/>
<dbReference type="GO" id="GO:0031593">
    <property type="term" value="F:polyubiquitin modification-dependent protein binding"/>
    <property type="evidence" value="ECO:0007669"/>
    <property type="project" value="TreeGrafter"/>
</dbReference>
<reference evidence="3" key="1">
    <citation type="submission" date="2019-05" db="EMBL/GenBank/DDBJ databases">
        <title>Annotation for the trematode Fasciolopsis buski.</title>
        <authorList>
            <person name="Choi Y.-J."/>
        </authorList>
    </citation>
    <scope>NUCLEOTIDE SEQUENCE</scope>
    <source>
        <strain evidence="3">HT</strain>
        <tissue evidence="3">Whole worm</tissue>
    </source>
</reference>
<dbReference type="GO" id="GO:0005829">
    <property type="term" value="C:cytosol"/>
    <property type="evidence" value="ECO:0007669"/>
    <property type="project" value="TreeGrafter"/>
</dbReference>
<dbReference type="CDD" id="cd01808">
    <property type="entry name" value="Ubl_PLICs"/>
    <property type="match status" value="1"/>
</dbReference>
<dbReference type="InterPro" id="IPR015496">
    <property type="entry name" value="Ubiquilin"/>
</dbReference>
<feature type="compositionally biased region" description="Low complexity" evidence="1">
    <location>
        <begin position="248"/>
        <end position="272"/>
    </location>
</feature>
<dbReference type="SMART" id="SM00727">
    <property type="entry name" value="STI1"/>
    <property type="match status" value="3"/>
</dbReference>
<feature type="compositionally biased region" description="Low complexity" evidence="1">
    <location>
        <begin position="76"/>
        <end position="89"/>
    </location>
</feature>
<dbReference type="Pfam" id="PF00240">
    <property type="entry name" value="ubiquitin"/>
    <property type="match status" value="1"/>
</dbReference>
<dbReference type="InterPro" id="IPR006636">
    <property type="entry name" value="STI1_HS-bd"/>
</dbReference>
<keyword evidence="4" id="KW-1185">Reference proteome</keyword>
<dbReference type="Proteomes" id="UP000728185">
    <property type="component" value="Unassembled WGS sequence"/>
</dbReference>
<dbReference type="EMBL" id="LUCM01000405">
    <property type="protein sequence ID" value="KAA0200572.1"/>
    <property type="molecule type" value="Genomic_DNA"/>
</dbReference>
<gene>
    <name evidence="3" type="ORF">FBUS_10476</name>
</gene>
<dbReference type="PROSITE" id="PS50053">
    <property type="entry name" value="UBIQUITIN_2"/>
    <property type="match status" value="1"/>
</dbReference>
<evidence type="ECO:0000256" key="1">
    <source>
        <dbReference type="SAM" id="MobiDB-lite"/>
    </source>
</evidence>